<feature type="region of interest" description="Disordered" evidence="4">
    <location>
        <begin position="59"/>
        <end position="107"/>
    </location>
</feature>
<dbReference type="AlphaFoldDB" id="A0A496PFT2"/>
<dbReference type="InterPro" id="IPR041569">
    <property type="entry name" value="AAA_lid_3"/>
</dbReference>
<dbReference type="PANTHER" id="PTHR23077:SF171">
    <property type="entry name" value="NUCLEAR VALOSIN-CONTAINING PROTEIN-LIKE"/>
    <property type="match status" value="1"/>
</dbReference>
<keyword evidence="1 3" id="KW-0547">Nucleotide-binding</keyword>
<reference evidence="6 7" key="1">
    <citation type="submission" date="2018-07" db="EMBL/GenBank/DDBJ databases">
        <title>Arthrobacter sp. nov., isolated from raw cow's milk with high bacterial count.</title>
        <authorList>
            <person name="Hahne J."/>
            <person name="Isele D."/>
            <person name="Lipski A."/>
        </authorList>
    </citation>
    <scope>NUCLEOTIDE SEQUENCE [LARGE SCALE GENOMIC DNA]</scope>
    <source>
        <strain evidence="6 7">JZ R-183</strain>
    </source>
</reference>
<proteinExistence type="inferred from homology"/>
<feature type="compositionally biased region" description="Low complexity" evidence="4">
    <location>
        <begin position="68"/>
        <end position="103"/>
    </location>
</feature>
<comment type="similarity">
    <text evidence="3">Belongs to the AAA ATPase family.</text>
</comment>
<evidence type="ECO:0000256" key="4">
    <source>
        <dbReference type="SAM" id="MobiDB-lite"/>
    </source>
</evidence>
<gene>
    <name evidence="6" type="ORF">DWQ67_12075</name>
</gene>
<name>A0A496PFT2_9MICC</name>
<evidence type="ECO:0000256" key="2">
    <source>
        <dbReference type="ARBA" id="ARBA00022840"/>
    </source>
</evidence>
<accession>A0A496PFT2</accession>
<comment type="caution">
    <text evidence="6">The sequence shown here is derived from an EMBL/GenBank/DDBJ whole genome shotgun (WGS) entry which is preliminary data.</text>
</comment>
<dbReference type="PROSITE" id="PS00674">
    <property type="entry name" value="AAA"/>
    <property type="match status" value="1"/>
</dbReference>
<dbReference type="GO" id="GO:0005524">
    <property type="term" value="F:ATP binding"/>
    <property type="evidence" value="ECO:0007669"/>
    <property type="project" value="UniProtKB-KW"/>
</dbReference>
<dbReference type="Pfam" id="PF14559">
    <property type="entry name" value="TPR_19"/>
    <property type="match status" value="1"/>
</dbReference>
<keyword evidence="2 3" id="KW-0067">ATP-binding</keyword>
<dbReference type="SMART" id="SM00382">
    <property type="entry name" value="AAA"/>
    <property type="match status" value="1"/>
</dbReference>
<dbReference type="Gene3D" id="3.40.50.300">
    <property type="entry name" value="P-loop containing nucleotide triphosphate hydrolases"/>
    <property type="match status" value="1"/>
</dbReference>
<dbReference type="SUPFAM" id="SSF48452">
    <property type="entry name" value="TPR-like"/>
    <property type="match status" value="1"/>
</dbReference>
<evidence type="ECO:0000313" key="7">
    <source>
        <dbReference type="Proteomes" id="UP000273119"/>
    </source>
</evidence>
<dbReference type="RefSeq" id="WP_121485866.1">
    <property type="nucleotide sequence ID" value="NZ_QQXL01000008.1"/>
</dbReference>
<dbReference type="InterPro" id="IPR050168">
    <property type="entry name" value="AAA_ATPase_domain"/>
</dbReference>
<dbReference type="Gene3D" id="1.10.8.60">
    <property type="match status" value="1"/>
</dbReference>
<dbReference type="Pfam" id="PF17862">
    <property type="entry name" value="AAA_lid_3"/>
    <property type="match status" value="1"/>
</dbReference>
<sequence length="452" mass="47664">MSHEAVKAVQAAVSADPENVPLRLALADLLVASGRPAEAVTEAAKVLARDPGNAQALALVTGGVGDGPTASAPTPEAAPAETVSPETASSEAAAPQEPAADTPPDFDWHHAEQQLDAAVPPPFVDPRQAETGHLRPGGPPQAEGVAPLEPGLPRISFADVGGLDDVKQRLNESFIQPMRHAEIAKAFGKSLRGGLLLYGAPGCGKTYMARAVAGELGAGFMSLVMTDVVDSYRGQTEKNIHSVFQEARHNDGPTVLFLDEIDALALKRSGLTGPASWLRGSVNQLLLEMDSMQGNNDGLYVLAATNHPWDLDEAVLRPGRLDRAVLVSPPDATARAAILRTHLAARPVAGIDLAALTQATEGFSGADLEHLTVTAAEKAMTESIAAGSVQPLTMHHLQLALAEVRPSTGEWMQSARNVVRFANDSGRYDDLRRYLSTREASGKSGQRKGWWS</sequence>
<keyword evidence="7" id="KW-1185">Reference proteome</keyword>
<dbReference type="SUPFAM" id="SSF52540">
    <property type="entry name" value="P-loop containing nucleoside triphosphate hydrolases"/>
    <property type="match status" value="1"/>
</dbReference>
<dbReference type="Gene3D" id="1.25.40.10">
    <property type="entry name" value="Tetratricopeptide repeat domain"/>
    <property type="match status" value="1"/>
</dbReference>
<dbReference type="EMBL" id="QQXL01000008">
    <property type="protein sequence ID" value="RKW69536.1"/>
    <property type="molecule type" value="Genomic_DNA"/>
</dbReference>
<organism evidence="6 7">
    <name type="scientific">Galactobacter caseinivorans</name>
    <dbReference type="NCBI Taxonomy" id="2676123"/>
    <lineage>
        <taxon>Bacteria</taxon>
        <taxon>Bacillati</taxon>
        <taxon>Actinomycetota</taxon>
        <taxon>Actinomycetes</taxon>
        <taxon>Micrococcales</taxon>
        <taxon>Micrococcaceae</taxon>
        <taxon>Galactobacter</taxon>
    </lineage>
</organism>
<dbReference type="InterPro" id="IPR027417">
    <property type="entry name" value="P-loop_NTPase"/>
</dbReference>
<protein>
    <submittedName>
        <fullName evidence="6">AAA family ATPase</fullName>
    </submittedName>
</protein>
<dbReference type="InterPro" id="IPR003960">
    <property type="entry name" value="ATPase_AAA_CS"/>
</dbReference>
<evidence type="ECO:0000256" key="3">
    <source>
        <dbReference type="RuleBase" id="RU003651"/>
    </source>
</evidence>
<feature type="domain" description="AAA+ ATPase" evidence="5">
    <location>
        <begin position="191"/>
        <end position="331"/>
    </location>
</feature>
<dbReference type="Proteomes" id="UP000273119">
    <property type="component" value="Unassembled WGS sequence"/>
</dbReference>
<feature type="region of interest" description="Disordered" evidence="4">
    <location>
        <begin position="119"/>
        <end position="144"/>
    </location>
</feature>
<dbReference type="InterPro" id="IPR011990">
    <property type="entry name" value="TPR-like_helical_dom_sf"/>
</dbReference>
<evidence type="ECO:0000259" key="5">
    <source>
        <dbReference type="SMART" id="SM00382"/>
    </source>
</evidence>
<dbReference type="GO" id="GO:0016887">
    <property type="term" value="F:ATP hydrolysis activity"/>
    <property type="evidence" value="ECO:0007669"/>
    <property type="project" value="InterPro"/>
</dbReference>
<dbReference type="InterPro" id="IPR003959">
    <property type="entry name" value="ATPase_AAA_core"/>
</dbReference>
<dbReference type="InterPro" id="IPR003593">
    <property type="entry name" value="AAA+_ATPase"/>
</dbReference>
<evidence type="ECO:0000256" key="1">
    <source>
        <dbReference type="ARBA" id="ARBA00022741"/>
    </source>
</evidence>
<dbReference type="PANTHER" id="PTHR23077">
    <property type="entry name" value="AAA-FAMILY ATPASE"/>
    <property type="match status" value="1"/>
</dbReference>
<dbReference type="Pfam" id="PF00004">
    <property type="entry name" value="AAA"/>
    <property type="match status" value="1"/>
</dbReference>
<evidence type="ECO:0000313" key="6">
    <source>
        <dbReference type="EMBL" id="RKW69536.1"/>
    </source>
</evidence>